<accession>A0A4S8LA27</accession>
<evidence type="ECO:0008006" key="3">
    <source>
        <dbReference type="Google" id="ProtNLM"/>
    </source>
</evidence>
<proteinExistence type="predicted"/>
<evidence type="ECO:0000313" key="2">
    <source>
        <dbReference type="Proteomes" id="UP000297245"/>
    </source>
</evidence>
<reference evidence="1 2" key="1">
    <citation type="journal article" date="2019" name="Nat. Ecol. Evol.">
        <title>Megaphylogeny resolves global patterns of mushroom evolution.</title>
        <authorList>
            <person name="Varga T."/>
            <person name="Krizsan K."/>
            <person name="Foldi C."/>
            <person name="Dima B."/>
            <person name="Sanchez-Garcia M."/>
            <person name="Sanchez-Ramirez S."/>
            <person name="Szollosi G.J."/>
            <person name="Szarkandi J.G."/>
            <person name="Papp V."/>
            <person name="Albert L."/>
            <person name="Andreopoulos W."/>
            <person name="Angelini C."/>
            <person name="Antonin V."/>
            <person name="Barry K.W."/>
            <person name="Bougher N.L."/>
            <person name="Buchanan P."/>
            <person name="Buyck B."/>
            <person name="Bense V."/>
            <person name="Catcheside P."/>
            <person name="Chovatia M."/>
            <person name="Cooper J."/>
            <person name="Damon W."/>
            <person name="Desjardin D."/>
            <person name="Finy P."/>
            <person name="Geml J."/>
            <person name="Haridas S."/>
            <person name="Hughes K."/>
            <person name="Justo A."/>
            <person name="Karasinski D."/>
            <person name="Kautmanova I."/>
            <person name="Kiss B."/>
            <person name="Kocsube S."/>
            <person name="Kotiranta H."/>
            <person name="LaButti K.M."/>
            <person name="Lechner B.E."/>
            <person name="Liimatainen K."/>
            <person name="Lipzen A."/>
            <person name="Lukacs Z."/>
            <person name="Mihaltcheva S."/>
            <person name="Morgado L.N."/>
            <person name="Niskanen T."/>
            <person name="Noordeloos M.E."/>
            <person name="Ohm R.A."/>
            <person name="Ortiz-Santana B."/>
            <person name="Ovrebo C."/>
            <person name="Racz N."/>
            <person name="Riley R."/>
            <person name="Savchenko A."/>
            <person name="Shiryaev A."/>
            <person name="Soop K."/>
            <person name="Spirin V."/>
            <person name="Szebenyi C."/>
            <person name="Tomsovsky M."/>
            <person name="Tulloss R.E."/>
            <person name="Uehling J."/>
            <person name="Grigoriev I.V."/>
            <person name="Vagvolgyi C."/>
            <person name="Papp T."/>
            <person name="Martin F.M."/>
            <person name="Miettinen O."/>
            <person name="Hibbett D.S."/>
            <person name="Nagy L.G."/>
        </authorList>
    </citation>
    <scope>NUCLEOTIDE SEQUENCE [LARGE SCALE GENOMIC DNA]</scope>
    <source>
        <strain evidence="1 2">CBS 962.96</strain>
    </source>
</reference>
<keyword evidence="2" id="KW-1185">Reference proteome</keyword>
<dbReference type="AlphaFoldDB" id="A0A4S8LA27"/>
<name>A0A4S8LA27_DENBC</name>
<dbReference type="Proteomes" id="UP000297245">
    <property type="component" value="Unassembled WGS sequence"/>
</dbReference>
<organism evidence="1 2">
    <name type="scientific">Dendrothele bispora (strain CBS 962.96)</name>
    <dbReference type="NCBI Taxonomy" id="1314807"/>
    <lineage>
        <taxon>Eukaryota</taxon>
        <taxon>Fungi</taxon>
        <taxon>Dikarya</taxon>
        <taxon>Basidiomycota</taxon>
        <taxon>Agaricomycotina</taxon>
        <taxon>Agaricomycetes</taxon>
        <taxon>Agaricomycetidae</taxon>
        <taxon>Agaricales</taxon>
        <taxon>Agaricales incertae sedis</taxon>
        <taxon>Dendrothele</taxon>
    </lineage>
</organism>
<gene>
    <name evidence="1" type="ORF">K435DRAFT_970712</name>
</gene>
<evidence type="ECO:0000313" key="1">
    <source>
        <dbReference type="EMBL" id="THU85460.1"/>
    </source>
</evidence>
<sequence>MQFRAFDRRVRQQTCIPVPFHQRYIPSTLSDAKFCLVMQYVQGSTVMKVWSSLSWWMKLRICATVRYYVYQLRRLCRNFGMVVPGPLGSEIGRSYCSGRLFTDGGVERRLVASYHDLCRCTQKGWNGCNFYGTLLSGRIQVFKLLIYLLLTRVVRLLLCIKTFIRTT</sequence>
<protein>
    <recommendedName>
        <fullName evidence="3">Protein kinase domain-containing protein</fullName>
    </recommendedName>
</protein>
<dbReference type="EMBL" id="ML179545">
    <property type="protein sequence ID" value="THU85460.1"/>
    <property type="molecule type" value="Genomic_DNA"/>
</dbReference>
<dbReference type="OrthoDB" id="8300194at2759"/>